<comment type="similarity">
    <text evidence="2">Belongs to the EAF7 family.</text>
</comment>
<evidence type="ECO:0000256" key="4">
    <source>
        <dbReference type="ARBA" id="ARBA00022853"/>
    </source>
</evidence>
<evidence type="ECO:0000256" key="9">
    <source>
        <dbReference type="SAM" id="MobiDB-lite"/>
    </source>
</evidence>
<dbReference type="GO" id="GO:0006357">
    <property type="term" value="P:regulation of transcription by RNA polymerase II"/>
    <property type="evidence" value="ECO:0007669"/>
    <property type="project" value="TreeGrafter"/>
</dbReference>
<feature type="compositionally biased region" description="Basic and acidic residues" evidence="9">
    <location>
        <begin position="232"/>
        <end position="282"/>
    </location>
</feature>
<gene>
    <name evidence="10" type="ORF">HYPBUDRAFT_148286</name>
</gene>
<accession>A0A1E4RLJ9</accession>
<dbReference type="Pfam" id="PF07904">
    <property type="entry name" value="Eaf7"/>
    <property type="match status" value="1"/>
</dbReference>
<keyword evidence="4" id="KW-0156">Chromatin regulator</keyword>
<protein>
    <recommendedName>
        <fullName evidence="3">Chromatin modification-related protein EAF7</fullName>
    </recommendedName>
</protein>
<evidence type="ECO:0000256" key="8">
    <source>
        <dbReference type="ARBA" id="ARBA00025178"/>
    </source>
</evidence>
<feature type="compositionally biased region" description="Low complexity" evidence="9">
    <location>
        <begin position="366"/>
        <end position="380"/>
    </location>
</feature>
<feature type="compositionally biased region" description="Basic and acidic residues" evidence="9">
    <location>
        <begin position="83"/>
        <end position="92"/>
    </location>
</feature>
<dbReference type="GeneID" id="30994664"/>
<sequence>MSPKERKLMREWTAEDEIKLFDLICDFKPAGTNKHKHMVSIIENINRDLSNKEKLFTADQIWDKLESLYNLDRINNMEDSIDTKQAESESKTTDIPSSPPDEKKGPTEDTYSSELSDVEGELPSERDLVITKVESNQEDSSKNIDIRSSPVKKLRTRKSARDSNSSSTNIIDKIKNETNDTVNSSDGDTDDGTPRRITRGTRKEEQKEEVAEDEKKLKEKSKDEQENGIEEPGAKEDEITEEESKPKKTAETKTKKEPDAKSKKEPDTKTKKDTDTNSKAEKQDDEIVINEEKVIDEEKEKNDGEAIDIEDNDDERDEKEKETAKDKSNEDESESEDEDGKEQEQSRPKKRTRSIAKLDSKEDSKSSPPATNSPNSSVTPGKRRRAASPAAASPAAASSTNAQTNNSSNSTPSTRRRTRSEVAHEQKEVEETGTGGEEVEEPDSESRPRATRRSTRSAASITPAKPSPAPIRRSNRKK</sequence>
<dbReference type="Proteomes" id="UP000095085">
    <property type="component" value="Unassembled WGS sequence"/>
</dbReference>
<feature type="region of interest" description="Disordered" evidence="9">
    <location>
        <begin position="83"/>
        <end position="478"/>
    </location>
</feature>
<keyword evidence="6" id="KW-0804">Transcription</keyword>
<dbReference type="PANTHER" id="PTHR13581:SF5">
    <property type="entry name" value="MRG_MORF4L-BINDING PROTEIN"/>
    <property type="match status" value="1"/>
</dbReference>
<dbReference type="AlphaFoldDB" id="A0A1E4RLJ9"/>
<evidence type="ECO:0000256" key="1">
    <source>
        <dbReference type="ARBA" id="ARBA00004123"/>
    </source>
</evidence>
<keyword evidence="7" id="KW-0539">Nucleus</keyword>
<evidence type="ECO:0000313" key="11">
    <source>
        <dbReference type="Proteomes" id="UP000095085"/>
    </source>
</evidence>
<feature type="compositionally biased region" description="Basic and acidic residues" evidence="9">
    <location>
        <begin position="318"/>
        <end position="330"/>
    </location>
</feature>
<evidence type="ECO:0000256" key="5">
    <source>
        <dbReference type="ARBA" id="ARBA00023015"/>
    </source>
</evidence>
<evidence type="ECO:0000256" key="2">
    <source>
        <dbReference type="ARBA" id="ARBA00007117"/>
    </source>
</evidence>
<keyword evidence="5" id="KW-0805">Transcription regulation</keyword>
<feature type="compositionally biased region" description="Acidic residues" evidence="9">
    <location>
        <begin position="305"/>
        <end position="317"/>
    </location>
</feature>
<feature type="compositionally biased region" description="Acidic residues" evidence="9">
    <location>
        <begin position="331"/>
        <end position="341"/>
    </location>
</feature>
<feature type="compositionally biased region" description="Low complexity" evidence="9">
    <location>
        <begin position="387"/>
        <end position="413"/>
    </location>
</feature>
<dbReference type="RefSeq" id="XP_020077062.1">
    <property type="nucleotide sequence ID" value="XM_020220114.1"/>
</dbReference>
<dbReference type="STRING" id="984485.A0A1E4RLJ9"/>
<dbReference type="InterPro" id="IPR012423">
    <property type="entry name" value="Eaf7/MRGBP"/>
</dbReference>
<evidence type="ECO:0000313" key="10">
    <source>
        <dbReference type="EMBL" id="ODV67995.1"/>
    </source>
</evidence>
<comment type="subcellular location">
    <subcellularLocation>
        <location evidence="1">Nucleus</location>
    </subcellularLocation>
</comment>
<feature type="compositionally biased region" description="Basic and acidic residues" evidence="9">
    <location>
        <begin position="419"/>
        <end position="430"/>
    </location>
</feature>
<dbReference type="OrthoDB" id="5595141at2759"/>
<name>A0A1E4RLJ9_9ASCO</name>
<dbReference type="GO" id="GO:0006325">
    <property type="term" value="P:chromatin organization"/>
    <property type="evidence" value="ECO:0007669"/>
    <property type="project" value="UniProtKB-KW"/>
</dbReference>
<dbReference type="EMBL" id="KV454540">
    <property type="protein sequence ID" value="ODV67995.1"/>
    <property type="molecule type" value="Genomic_DNA"/>
</dbReference>
<evidence type="ECO:0000256" key="3">
    <source>
        <dbReference type="ARBA" id="ARBA00018502"/>
    </source>
</evidence>
<comment type="function">
    <text evidence="8">Component of the NuA4 histone acetyltransferase complex which is involved in transcriptional activation of selected genes principally by acetylation of nucleosomal histone H4 and H2A. The NuA4 complex is also involved in DNA repair.</text>
</comment>
<feature type="compositionally biased region" description="Basic and acidic residues" evidence="9">
    <location>
        <begin position="356"/>
        <end position="365"/>
    </location>
</feature>
<evidence type="ECO:0000256" key="6">
    <source>
        <dbReference type="ARBA" id="ARBA00023163"/>
    </source>
</evidence>
<keyword evidence="11" id="KW-1185">Reference proteome</keyword>
<feature type="compositionally biased region" description="Basic and acidic residues" evidence="9">
    <location>
        <begin position="201"/>
        <end position="225"/>
    </location>
</feature>
<proteinExistence type="inferred from homology"/>
<organism evidence="10 11">
    <name type="scientific">Hyphopichia burtonii NRRL Y-1933</name>
    <dbReference type="NCBI Taxonomy" id="984485"/>
    <lineage>
        <taxon>Eukaryota</taxon>
        <taxon>Fungi</taxon>
        <taxon>Dikarya</taxon>
        <taxon>Ascomycota</taxon>
        <taxon>Saccharomycotina</taxon>
        <taxon>Pichiomycetes</taxon>
        <taxon>Debaryomycetaceae</taxon>
        <taxon>Hyphopichia</taxon>
    </lineage>
</organism>
<evidence type="ECO:0000256" key="7">
    <source>
        <dbReference type="ARBA" id="ARBA00023242"/>
    </source>
</evidence>
<dbReference type="PANTHER" id="PTHR13581">
    <property type="entry name" value="MRG-BINDING PROTEIN"/>
    <property type="match status" value="1"/>
</dbReference>
<dbReference type="GO" id="GO:0005634">
    <property type="term" value="C:nucleus"/>
    <property type="evidence" value="ECO:0007669"/>
    <property type="project" value="UniProtKB-SubCell"/>
</dbReference>
<feature type="compositionally biased region" description="Basic and acidic residues" evidence="9">
    <location>
        <begin position="290"/>
        <end position="304"/>
    </location>
</feature>
<reference evidence="11" key="1">
    <citation type="submission" date="2016-05" db="EMBL/GenBank/DDBJ databases">
        <title>Comparative genomics of biotechnologically important yeasts.</title>
        <authorList>
            <consortium name="DOE Joint Genome Institute"/>
            <person name="Riley R."/>
            <person name="Haridas S."/>
            <person name="Wolfe K.H."/>
            <person name="Lopes M.R."/>
            <person name="Hittinger C.T."/>
            <person name="Goker M."/>
            <person name="Salamov A."/>
            <person name="Wisecaver J."/>
            <person name="Long T.M."/>
            <person name="Aerts A.L."/>
            <person name="Barry K."/>
            <person name="Choi C."/>
            <person name="Clum A."/>
            <person name="Coughlan A.Y."/>
            <person name="Deshpande S."/>
            <person name="Douglass A.P."/>
            <person name="Hanson S.J."/>
            <person name="Klenk H.-P."/>
            <person name="Labutti K."/>
            <person name="Lapidus A."/>
            <person name="Lindquist E."/>
            <person name="Lipzen A."/>
            <person name="Meier-Kolthoff J.P."/>
            <person name="Ohm R.A."/>
            <person name="Otillar R.P."/>
            <person name="Pangilinan J."/>
            <person name="Peng Y."/>
            <person name="Rokas A."/>
            <person name="Rosa C.A."/>
            <person name="Scheuner C."/>
            <person name="Sibirny A.A."/>
            <person name="Slot J.C."/>
            <person name="Stielow J.B."/>
            <person name="Sun H."/>
            <person name="Kurtzman C.P."/>
            <person name="Blackwell M."/>
            <person name="Grigoriev I.V."/>
            <person name="Jeffries T.W."/>
        </authorList>
    </citation>
    <scope>NUCLEOTIDE SEQUENCE [LARGE SCALE GENOMIC DNA]</scope>
    <source>
        <strain evidence="11">NRRL Y-1933</strain>
    </source>
</reference>
<dbReference type="GO" id="GO:0035267">
    <property type="term" value="C:NuA4 histone acetyltransferase complex"/>
    <property type="evidence" value="ECO:0007669"/>
    <property type="project" value="TreeGrafter"/>
</dbReference>